<dbReference type="AlphaFoldDB" id="A0A3A2ZAU3"/>
<sequence length="279" mass="29971">MQLELLSHRNQDRNNQPNTVDDNQNQILTRNGEPADRRSISELLDALIPNRDQNVVTLPSSNAEDGDTLSGFTARVSPLPRHAAADPVSIDQQNVPQDRPVNDSPAEPPISSIANVLPDDVEEPPPLEPMGTQSEDGRNINNPLDQQPGPPESTTARHPLDSAAPHRITILSSQPVDSLASNLAGLISTVMFFPIESMYIRSLATSYLASQGASPALLSDVRQPFGFWIGGASRFDIIPYVTKLSLTVGIQTAVCAAVWGVLTGGVIRVGKIFCGWGSL</sequence>
<name>A0A3A2ZAU3_9EURO</name>
<evidence type="ECO:0000313" key="3">
    <source>
        <dbReference type="Proteomes" id="UP000266188"/>
    </source>
</evidence>
<feature type="region of interest" description="Disordered" evidence="1">
    <location>
        <begin position="1"/>
        <end position="36"/>
    </location>
</feature>
<accession>A0A3A2ZAU3</accession>
<dbReference type="OrthoDB" id="5383784at2759"/>
<reference evidence="3" key="1">
    <citation type="submission" date="2017-02" db="EMBL/GenBank/DDBJ databases">
        <authorList>
            <person name="Tafer H."/>
            <person name="Lopandic K."/>
        </authorList>
    </citation>
    <scope>NUCLEOTIDE SEQUENCE [LARGE SCALE GENOMIC DNA]</scope>
    <source>
        <strain evidence="3">CBS 366.77</strain>
    </source>
</reference>
<feature type="compositionally biased region" description="Polar residues" evidence="1">
    <location>
        <begin position="131"/>
        <end position="145"/>
    </location>
</feature>
<dbReference type="Proteomes" id="UP000266188">
    <property type="component" value="Unassembled WGS sequence"/>
</dbReference>
<comment type="caution">
    <text evidence="2">The sequence shown here is derived from an EMBL/GenBank/DDBJ whole genome shotgun (WGS) entry which is preliminary data.</text>
</comment>
<feature type="compositionally biased region" description="Basic and acidic residues" evidence="1">
    <location>
        <begin position="1"/>
        <end position="12"/>
    </location>
</feature>
<organism evidence="2 3">
    <name type="scientific">Aspergillus sclerotialis</name>
    <dbReference type="NCBI Taxonomy" id="2070753"/>
    <lineage>
        <taxon>Eukaryota</taxon>
        <taxon>Fungi</taxon>
        <taxon>Dikarya</taxon>
        <taxon>Ascomycota</taxon>
        <taxon>Pezizomycotina</taxon>
        <taxon>Eurotiomycetes</taxon>
        <taxon>Eurotiomycetidae</taxon>
        <taxon>Eurotiales</taxon>
        <taxon>Aspergillaceae</taxon>
        <taxon>Aspergillus</taxon>
        <taxon>Aspergillus subgen. Polypaecilum</taxon>
    </lineage>
</organism>
<feature type="compositionally biased region" description="Polar residues" evidence="1">
    <location>
        <begin position="13"/>
        <end position="29"/>
    </location>
</feature>
<evidence type="ECO:0000313" key="2">
    <source>
        <dbReference type="EMBL" id="RJE20232.1"/>
    </source>
</evidence>
<dbReference type="STRING" id="2070753.A0A3A2ZAU3"/>
<keyword evidence="3" id="KW-1185">Reference proteome</keyword>
<dbReference type="EMBL" id="MVGC01000326">
    <property type="protein sequence ID" value="RJE20232.1"/>
    <property type="molecule type" value="Genomic_DNA"/>
</dbReference>
<feature type="region of interest" description="Disordered" evidence="1">
    <location>
        <begin position="85"/>
        <end position="159"/>
    </location>
</feature>
<gene>
    <name evidence="2" type="ORF">PHISCL_07430</name>
</gene>
<evidence type="ECO:0000256" key="1">
    <source>
        <dbReference type="SAM" id="MobiDB-lite"/>
    </source>
</evidence>
<proteinExistence type="predicted"/>
<protein>
    <submittedName>
        <fullName evidence="2">Uncharacterized protein</fullName>
    </submittedName>
</protein>